<protein>
    <recommendedName>
        <fullName evidence="2">Flagellar biosynthesis protein FlgE</fullName>
    </recommendedName>
</protein>
<evidence type="ECO:0000313" key="1">
    <source>
        <dbReference type="EMBL" id="VAW84703.1"/>
    </source>
</evidence>
<evidence type="ECO:0008006" key="2">
    <source>
        <dbReference type="Google" id="ProtNLM"/>
    </source>
</evidence>
<dbReference type="AlphaFoldDB" id="A0A3B0Z941"/>
<accession>A0A3B0Z941</accession>
<sequence length="79" mass="8183">MSTISSAMNTGLAGIQKGMVDAQQAASKINDASQLKSEPPGKVTEAAIELKQAETQVKASAQVVQTANEMVGSLFDEMA</sequence>
<dbReference type="EMBL" id="UOFO01000051">
    <property type="protein sequence ID" value="VAW84703.1"/>
    <property type="molecule type" value="Genomic_DNA"/>
</dbReference>
<proteinExistence type="predicted"/>
<gene>
    <name evidence="1" type="ORF">MNBD_GAMMA16-1999</name>
</gene>
<organism evidence="1">
    <name type="scientific">hydrothermal vent metagenome</name>
    <dbReference type="NCBI Taxonomy" id="652676"/>
    <lineage>
        <taxon>unclassified sequences</taxon>
        <taxon>metagenomes</taxon>
        <taxon>ecological metagenomes</taxon>
    </lineage>
</organism>
<name>A0A3B0Z941_9ZZZZ</name>
<reference evidence="1" key="1">
    <citation type="submission" date="2018-06" db="EMBL/GenBank/DDBJ databases">
        <authorList>
            <person name="Zhirakovskaya E."/>
        </authorList>
    </citation>
    <scope>NUCLEOTIDE SEQUENCE</scope>
</reference>